<evidence type="ECO:0000259" key="2">
    <source>
        <dbReference type="Pfam" id="PF02517"/>
    </source>
</evidence>
<dbReference type="GO" id="GO:0004175">
    <property type="term" value="F:endopeptidase activity"/>
    <property type="evidence" value="ECO:0007669"/>
    <property type="project" value="UniProtKB-ARBA"/>
</dbReference>
<dbReference type="AlphaFoldDB" id="A0A096BGA0"/>
<feature type="transmembrane region" description="Helical" evidence="1">
    <location>
        <begin position="167"/>
        <end position="185"/>
    </location>
</feature>
<organism evidence="3 4">
    <name type="scientific">Caloranaerobacter azorensis H53214</name>
    <dbReference type="NCBI Taxonomy" id="1156417"/>
    <lineage>
        <taxon>Bacteria</taxon>
        <taxon>Bacillati</taxon>
        <taxon>Bacillota</taxon>
        <taxon>Tissierellia</taxon>
        <taxon>Tissierellales</taxon>
        <taxon>Thermohalobacteraceae</taxon>
        <taxon>Caloranaerobacter</taxon>
    </lineage>
</organism>
<accession>A0A096BGA0</accession>
<protein>
    <recommendedName>
        <fullName evidence="2">CAAX prenyl protease 2/Lysostaphin resistance protein A-like domain-containing protein</fullName>
    </recommendedName>
</protein>
<keyword evidence="1" id="KW-0812">Transmembrane</keyword>
<evidence type="ECO:0000313" key="4">
    <source>
        <dbReference type="Proteomes" id="UP000029622"/>
    </source>
</evidence>
<comment type="caution">
    <text evidence="3">The sequence shown here is derived from an EMBL/GenBank/DDBJ whole genome shotgun (WGS) entry which is preliminary data.</text>
</comment>
<dbReference type="GO" id="GO:0080120">
    <property type="term" value="P:CAAX-box protein maturation"/>
    <property type="evidence" value="ECO:0007669"/>
    <property type="project" value="UniProtKB-ARBA"/>
</dbReference>
<dbReference type="RefSeq" id="WP_035163691.1">
    <property type="nucleotide sequence ID" value="NZ_AZTB01000035.1"/>
</dbReference>
<dbReference type="Pfam" id="PF02517">
    <property type="entry name" value="Rce1-like"/>
    <property type="match status" value="1"/>
</dbReference>
<sequence length="271" mass="31843">MDVLSYLKFIFSILLIIILLKQYVEMWILLDKLNLKVLKYILPVCEILLLFFYDGLFLFPSVVVFLILIYKFNILDNNMFKTFYPINKHKFSINISSILQIIFLSPFLFFIFQAIISFSSNNGGNNLIYQKQLIDYLTFFVLTSIIAPIVEEFTFRVLLYDNWLSSLFNKKIVAVLISSVIFAFTHFDYKTYIYTFITGASLCFIYDIYGYLCSVILHMLFNTYSFLGMLGVNIEWKKLFIASFILLAISAINYNGNYGLKILRKRKNIVR</sequence>
<evidence type="ECO:0000256" key="1">
    <source>
        <dbReference type="SAM" id="Phobius"/>
    </source>
</evidence>
<feature type="transmembrane region" description="Helical" evidence="1">
    <location>
        <begin position="240"/>
        <end position="260"/>
    </location>
</feature>
<name>A0A096BGA0_9FIRM</name>
<dbReference type="STRING" id="1156417.Y919_07585"/>
<dbReference type="EMBL" id="AZTB01000035">
    <property type="protein sequence ID" value="KGG80210.1"/>
    <property type="molecule type" value="Genomic_DNA"/>
</dbReference>
<dbReference type="InterPro" id="IPR003675">
    <property type="entry name" value="Rce1/LyrA-like_dom"/>
</dbReference>
<reference evidence="3 4" key="1">
    <citation type="submission" date="2013-12" db="EMBL/GenBank/DDBJ databases">
        <title>Draft genome sequence of Caloranaerobacter sp. H53214.</title>
        <authorList>
            <person name="Jiang L.J."/>
            <person name="Shao Z.Z."/>
            <person name="Long M.N."/>
        </authorList>
    </citation>
    <scope>NUCLEOTIDE SEQUENCE [LARGE SCALE GENOMIC DNA]</scope>
    <source>
        <strain evidence="3 4">H53214</strain>
    </source>
</reference>
<feature type="transmembrane region" description="Helical" evidence="1">
    <location>
        <begin position="50"/>
        <end position="70"/>
    </location>
</feature>
<proteinExistence type="predicted"/>
<keyword evidence="1" id="KW-1133">Transmembrane helix</keyword>
<gene>
    <name evidence="3" type="ORF">Y919_07585</name>
</gene>
<dbReference type="Proteomes" id="UP000029622">
    <property type="component" value="Unassembled WGS sequence"/>
</dbReference>
<evidence type="ECO:0000313" key="3">
    <source>
        <dbReference type="EMBL" id="KGG80210.1"/>
    </source>
</evidence>
<feature type="transmembrane region" description="Helical" evidence="1">
    <location>
        <begin position="9"/>
        <end position="30"/>
    </location>
</feature>
<feature type="transmembrane region" description="Helical" evidence="1">
    <location>
        <begin position="136"/>
        <end position="155"/>
    </location>
</feature>
<keyword evidence="1" id="KW-0472">Membrane</keyword>
<feature type="domain" description="CAAX prenyl protease 2/Lysostaphin resistance protein A-like" evidence="2">
    <location>
        <begin position="136"/>
        <end position="223"/>
    </location>
</feature>
<feature type="transmembrane region" description="Helical" evidence="1">
    <location>
        <begin position="91"/>
        <end position="116"/>
    </location>
</feature>